<evidence type="ECO:0000313" key="2">
    <source>
        <dbReference type="Proteomes" id="UP000288322"/>
    </source>
</evidence>
<comment type="caution">
    <text evidence="1">The sequence shown here is derived from an EMBL/GenBank/DDBJ whole genome shotgun (WGS) entry which is preliminary data.</text>
</comment>
<protein>
    <submittedName>
        <fullName evidence="1">Uncharacterized protein</fullName>
    </submittedName>
</protein>
<gene>
    <name evidence="1" type="ORF">DSY93_04550</name>
</gene>
<accession>A0A432H460</accession>
<dbReference type="EMBL" id="QNZH01000124">
    <property type="protein sequence ID" value="RTZ90585.1"/>
    <property type="molecule type" value="Genomic_DNA"/>
</dbReference>
<proteinExistence type="predicted"/>
<reference evidence="1 2" key="1">
    <citation type="submission" date="2018-06" db="EMBL/GenBank/DDBJ databases">
        <title>Combined omics and stable isotope probing to characterize newly discovered Mariana Back-Arc vent microbial communities.</title>
        <authorList>
            <person name="Trembath-Reichert E."/>
            <person name="Huber J.A."/>
        </authorList>
    </citation>
    <scope>NUCLEOTIDE SEQUENCE [LARGE SCALE GENOMIC DNA]</scope>
    <source>
        <strain evidence="1">MAG 151</strain>
    </source>
</reference>
<dbReference type="Proteomes" id="UP000288322">
    <property type="component" value="Unassembled WGS sequence"/>
</dbReference>
<organism evidence="1 2">
    <name type="scientific">SAR324 cluster bacterium</name>
    <dbReference type="NCBI Taxonomy" id="2024889"/>
    <lineage>
        <taxon>Bacteria</taxon>
        <taxon>Deltaproteobacteria</taxon>
        <taxon>SAR324 cluster</taxon>
    </lineage>
</organism>
<feature type="non-terminal residue" evidence="1">
    <location>
        <position position="1"/>
    </location>
</feature>
<name>A0A432H460_9DELT</name>
<evidence type="ECO:0000313" key="1">
    <source>
        <dbReference type="EMBL" id="RTZ90585.1"/>
    </source>
</evidence>
<dbReference type="AlphaFoldDB" id="A0A432H460"/>
<sequence>NQELPNLHKRVPNYSLLNAYFRPMFLKCQNFYTLGDEEYFTKTGYFTWRVSDCEELLRVTHR</sequence>